<reference evidence="2" key="1">
    <citation type="journal article" date="2021" name="PeerJ">
        <title>Extensive microbial diversity within the chicken gut microbiome revealed by metagenomics and culture.</title>
        <authorList>
            <person name="Gilroy R."/>
            <person name="Ravi A."/>
            <person name="Getino M."/>
            <person name="Pursley I."/>
            <person name="Horton D.L."/>
            <person name="Alikhan N.F."/>
            <person name="Baker D."/>
            <person name="Gharbi K."/>
            <person name="Hall N."/>
            <person name="Watson M."/>
            <person name="Adriaenssens E.M."/>
            <person name="Foster-Nyarko E."/>
            <person name="Jarju S."/>
            <person name="Secka A."/>
            <person name="Antonio M."/>
            <person name="Oren A."/>
            <person name="Chaudhuri R.R."/>
            <person name="La Ragione R."/>
            <person name="Hildebrand F."/>
            <person name="Pallen M.J."/>
        </authorList>
    </citation>
    <scope>NUCLEOTIDE SEQUENCE</scope>
    <source>
        <strain evidence="2">ChiGjej5B5-22894</strain>
    </source>
</reference>
<accession>A0A921MUH4</accession>
<protein>
    <submittedName>
        <fullName evidence="2">Uncharacterized protein</fullName>
    </submittedName>
</protein>
<organism evidence="2 3">
    <name type="scientific">Brachybacterium massiliense</name>
    <dbReference type="NCBI Taxonomy" id="1755098"/>
    <lineage>
        <taxon>Bacteria</taxon>
        <taxon>Bacillati</taxon>
        <taxon>Actinomycetota</taxon>
        <taxon>Actinomycetes</taxon>
        <taxon>Micrococcales</taxon>
        <taxon>Dermabacteraceae</taxon>
        <taxon>Brachybacterium</taxon>
    </lineage>
</organism>
<gene>
    <name evidence="2" type="ORF">K8V81_01395</name>
</gene>
<reference evidence="2" key="2">
    <citation type="submission" date="2021-09" db="EMBL/GenBank/DDBJ databases">
        <authorList>
            <person name="Gilroy R."/>
        </authorList>
    </citation>
    <scope>NUCLEOTIDE SEQUENCE</scope>
    <source>
        <strain evidence="2">ChiGjej5B5-22894</strain>
    </source>
</reference>
<evidence type="ECO:0000313" key="2">
    <source>
        <dbReference type="EMBL" id="HJG90356.1"/>
    </source>
</evidence>
<evidence type="ECO:0000313" key="3">
    <source>
        <dbReference type="Proteomes" id="UP000742460"/>
    </source>
</evidence>
<feature type="transmembrane region" description="Helical" evidence="1">
    <location>
        <begin position="73"/>
        <end position="89"/>
    </location>
</feature>
<proteinExistence type="predicted"/>
<dbReference type="AlphaFoldDB" id="A0A921MUH4"/>
<keyword evidence="1" id="KW-0812">Transmembrane</keyword>
<feature type="transmembrane region" description="Helical" evidence="1">
    <location>
        <begin position="25"/>
        <end position="43"/>
    </location>
</feature>
<feature type="transmembrane region" description="Helical" evidence="1">
    <location>
        <begin position="95"/>
        <end position="120"/>
    </location>
</feature>
<evidence type="ECO:0000256" key="1">
    <source>
        <dbReference type="SAM" id="Phobius"/>
    </source>
</evidence>
<name>A0A921MUH4_9MICO</name>
<feature type="transmembrane region" description="Helical" evidence="1">
    <location>
        <begin position="49"/>
        <end position="66"/>
    </location>
</feature>
<feature type="transmembrane region" description="Helical" evidence="1">
    <location>
        <begin position="132"/>
        <end position="154"/>
    </location>
</feature>
<comment type="caution">
    <text evidence="2">The sequence shown here is derived from an EMBL/GenBank/DDBJ whole genome shotgun (WGS) entry which is preliminary data.</text>
</comment>
<dbReference type="EMBL" id="DYUE01000042">
    <property type="protein sequence ID" value="HJG90356.1"/>
    <property type="molecule type" value="Genomic_DNA"/>
</dbReference>
<keyword evidence="1" id="KW-1133">Transmembrane helix</keyword>
<keyword evidence="1" id="KW-0472">Membrane</keyword>
<dbReference type="Proteomes" id="UP000742460">
    <property type="component" value="Unassembled WGS sequence"/>
</dbReference>
<sequence>MALRTLIDPIAEPLLSLRQVSTTQWALRLTGLVGMVLALLATLPQGPFAGFPSVLLTLTLAVLTLLQMLRPDTGLGVAGPLLVVLALAVQPELSLLRALTVGLALLLSHVGFALGATLPAHGRFEPSAHRLALRWLLPVLGVSVLGAAVVLTAAGTVLGAWMVVPGVLAAIGVLVALLPRSR</sequence>
<feature type="transmembrane region" description="Helical" evidence="1">
    <location>
        <begin position="160"/>
        <end position="178"/>
    </location>
</feature>